<feature type="region of interest" description="Disordered" evidence="1">
    <location>
        <begin position="46"/>
        <end position="67"/>
    </location>
</feature>
<accession>A0A420V8C9</accession>
<dbReference type="InterPro" id="IPR002372">
    <property type="entry name" value="PQQ_rpt_dom"/>
</dbReference>
<keyword evidence="2" id="KW-0812">Transmembrane</keyword>
<sequence length="472" mass="49961">MPPPPGHPPSPPSRRGRAPLFAAVLVLLLALAGGSWVYFGSGGGAAGGPEAGEASPPPEHPHRVKSAMSWEAPAPKGEIKDYVASDAGGTWFTDTTVVKAEIRELKVYSRKDGKVQGTVPLPGEICGERPPPHDGTVALAYRDGDGACARLTLIDIGKRQRVWTAELPSAHGDGEQVRWIVMARMGDRVIVAGENTLRALSAADGEEQWEAGLPEGRLAGGLAGGERLLATSYRLSGGTAADYQVNEIDPADGGVRWSWSVPEGQRPNVFASVSPPVVGLVSIEQHLVNQFVALDGKGRERSRVRVAAKGSETGKDGPEQTFEPRCGYAGDGCSAAVVADDTLYLPTQPAEADSDAGTEFNKLAAFDLATGDVKWSAAAGDKRTVIPVDVDGGNVIGYAEPTGESGGRLLRFDADSGKASLYQQHPDSDSENERDAYYTQHPPLDVYLDRGQFFIVCESLTGSEEFLIVAYE</sequence>
<name>A0A420V8C9_9ACTN</name>
<evidence type="ECO:0000259" key="3">
    <source>
        <dbReference type="Pfam" id="PF13360"/>
    </source>
</evidence>
<gene>
    <name evidence="4" type="ORF">SFRA_006940</name>
</gene>
<evidence type="ECO:0000313" key="4">
    <source>
        <dbReference type="EMBL" id="RKM98226.1"/>
    </source>
</evidence>
<dbReference type="AlphaFoldDB" id="A0A420V8C9"/>
<keyword evidence="5" id="KW-1185">Reference proteome</keyword>
<keyword evidence="2" id="KW-0472">Membrane</keyword>
<feature type="transmembrane region" description="Helical" evidence="2">
    <location>
        <begin position="20"/>
        <end position="39"/>
    </location>
</feature>
<reference evidence="4 5" key="1">
    <citation type="journal article" date="2014" name="Genome Announc.">
        <title>Draft Genome Sequence of Streptomyces fradiae ATCC 19609, a Strain Highly Sensitive to Antibiotics.</title>
        <authorList>
            <person name="Bekker O.B."/>
            <person name="Klimina K.M."/>
            <person name="Vatlin A.A."/>
            <person name="Zakharevich N.V."/>
            <person name="Kasianov A.S."/>
            <person name="Danilenko V.N."/>
        </authorList>
    </citation>
    <scope>NUCLEOTIDE SEQUENCE [LARGE SCALE GENOMIC DNA]</scope>
    <source>
        <strain evidence="4 5">ATCC 19609</strain>
    </source>
</reference>
<feature type="domain" description="Pyrrolo-quinoline quinone repeat" evidence="3">
    <location>
        <begin position="150"/>
        <end position="308"/>
    </location>
</feature>
<keyword evidence="2" id="KW-1133">Transmembrane helix</keyword>
<evidence type="ECO:0000256" key="2">
    <source>
        <dbReference type="SAM" id="Phobius"/>
    </source>
</evidence>
<dbReference type="PANTHER" id="PTHR34512:SF30">
    <property type="entry name" value="OUTER MEMBRANE PROTEIN ASSEMBLY FACTOR BAMB"/>
    <property type="match status" value="1"/>
</dbReference>
<protein>
    <recommendedName>
        <fullName evidence="3">Pyrrolo-quinoline quinone repeat domain-containing protein</fullName>
    </recommendedName>
</protein>
<dbReference type="EMBL" id="JNAD02000002">
    <property type="protein sequence ID" value="RKM98226.1"/>
    <property type="molecule type" value="Genomic_DNA"/>
</dbReference>
<dbReference type="PANTHER" id="PTHR34512">
    <property type="entry name" value="CELL SURFACE PROTEIN"/>
    <property type="match status" value="1"/>
</dbReference>
<evidence type="ECO:0000313" key="5">
    <source>
        <dbReference type="Proteomes" id="UP000028058"/>
    </source>
</evidence>
<organism evidence="4 5">
    <name type="scientific">Streptomyces xinghaiensis</name>
    <dbReference type="NCBI Taxonomy" id="1038928"/>
    <lineage>
        <taxon>Bacteria</taxon>
        <taxon>Bacillati</taxon>
        <taxon>Actinomycetota</taxon>
        <taxon>Actinomycetes</taxon>
        <taxon>Kitasatosporales</taxon>
        <taxon>Streptomycetaceae</taxon>
        <taxon>Streptomyces</taxon>
    </lineage>
</organism>
<comment type="caution">
    <text evidence="4">The sequence shown here is derived from an EMBL/GenBank/DDBJ whole genome shotgun (WGS) entry which is preliminary data.</text>
</comment>
<dbReference type="InterPro" id="IPR015943">
    <property type="entry name" value="WD40/YVTN_repeat-like_dom_sf"/>
</dbReference>
<dbReference type="SUPFAM" id="SSF50998">
    <property type="entry name" value="Quinoprotein alcohol dehydrogenase-like"/>
    <property type="match status" value="2"/>
</dbReference>
<dbReference type="Pfam" id="PF13360">
    <property type="entry name" value="PQQ_2"/>
    <property type="match status" value="1"/>
</dbReference>
<dbReference type="Proteomes" id="UP000028058">
    <property type="component" value="Unassembled WGS sequence"/>
</dbReference>
<evidence type="ECO:0000256" key="1">
    <source>
        <dbReference type="SAM" id="MobiDB-lite"/>
    </source>
</evidence>
<dbReference type="Gene3D" id="2.130.10.10">
    <property type="entry name" value="YVTN repeat-like/Quinoprotein amine dehydrogenase"/>
    <property type="match status" value="2"/>
</dbReference>
<dbReference type="InterPro" id="IPR011047">
    <property type="entry name" value="Quinoprotein_ADH-like_sf"/>
</dbReference>
<proteinExistence type="predicted"/>